<feature type="transmembrane region" description="Helical" evidence="1">
    <location>
        <begin position="127"/>
        <end position="146"/>
    </location>
</feature>
<sequence>MIRSTHPILLLAPVAAFAWLTAMAASMVLLGFFPSSYLLWFVNLELVQPNRELFYLLELVFGPNGYGIFVFCLCGYLAGLWAFRSRNRIALFLISHLSVLLLAIPLVRSGEVIRMTMGGILLPGPNALFLVPAIAACAVVHISFVTDIRRCFQSEMLSRQG</sequence>
<gene>
    <name evidence="2" type="ORF">MUB46_12655</name>
</gene>
<evidence type="ECO:0000313" key="2">
    <source>
        <dbReference type="EMBL" id="MCT8972708.1"/>
    </source>
</evidence>
<keyword evidence="3" id="KW-1185">Reference proteome</keyword>
<evidence type="ECO:0000313" key="3">
    <source>
        <dbReference type="Proteomes" id="UP001320898"/>
    </source>
</evidence>
<dbReference type="AlphaFoldDB" id="A0AAW5QYB3"/>
<keyword evidence="1" id="KW-1133">Transmembrane helix</keyword>
<dbReference type="Proteomes" id="UP001320898">
    <property type="component" value="Unassembled WGS sequence"/>
</dbReference>
<reference evidence="2 3" key="1">
    <citation type="submission" date="2022-04" db="EMBL/GenBank/DDBJ databases">
        <authorList>
            <person name="Ye Y.-Q."/>
            <person name="Du Z.-J."/>
        </authorList>
    </citation>
    <scope>NUCLEOTIDE SEQUENCE [LARGE SCALE GENOMIC DNA]</scope>
    <source>
        <strain evidence="2 3">A6E488</strain>
    </source>
</reference>
<protein>
    <submittedName>
        <fullName evidence="2">Uncharacterized protein</fullName>
    </submittedName>
</protein>
<comment type="caution">
    <text evidence="2">The sequence shown here is derived from an EMBL/GenBank/DDBJ whole genome shotgun (WGS) entry which is preliminary data.</text>
</comment>
<keyword evidence="1" id="KW-0472">Membrane</keyword>
<feature type="transmembrane region" description="Helical" evidence="1">
    <location>
        <begin position="89"/>
        <end position="107"/>
    </location>
</feature>
<name>A0AAW5QYB3_9HYPH</name>
<evidence type="ECO:0000256" key="1">
    <source>
        <dbReference type="SAM" id="Phobius"/>
    </source>
</evidence>
<organism evidence="2 3">
    <name type="scientific">Microbaculum marinisediminis</name>
    <dbReference type="NCBI Taxonomy" id="2931392"/>
    <lineage>
        <taxon>Bacteria</taxon>
        <taxon>Pseudomonadati</taxon>
        <taxon>Pseudomonadota</taxon>
        <taxon>Alphaproteobacteria</taxon>
        <taxon>Hyphomicrobiales</taxon>
        <taxon>Tepidamorphaceae</taxon>
        <taxon>Microbaculum</taxon>
    </lineage>
</organism>
<feature type="transmembrane region" description="Helical" evidence="1">
    <location>
        <begin position="53"/>
        <end position="77"/>
    </location>
</feature>
<dbReference type="EMBL" id="JALIDZ010000005">
    <property type="protein sequence ID" value="MCT8972708.1"/>
    <property type="molecule type" value="Genomic_DNA"/>
</dbReference>
<keyword evidence="1" id="KW-0812">Transmembrane</keyword>
<proteinExistence type="predicted"/>
<feature type="transmembrane region" description="Helical" evidence="1">
    <location>
        <begin position="7"/>
        <end position="33"/>
    </location>
</feature>
<dbReference type="RefSeq" id="WP_261616284.1">
    <property type="nucleotide sequence ID" value="NZ_JALIDZ010000005.1"/>
</dbReference>
<accession>A0AAW5QYB3</accession>